<dbReference type="SUPFAM" id="SSF143011">
    <property type="entry name" value="RelE-like"/>
    <property type="match status" value="1"/>
</dbReference>
<dbReference type="EMBL" id="JAFREM010000004">
    <property type="protein sequence ID" value="MBO1305041.1"/>
    <property type="molecule type" value="Genomic_DNA"/>
</dbReference>
<evidence type="ECO:0000313" key="2">
    <source>
        <dbReference type="Proteomes" id="UP000664601"/>
    </source>
</evidence>
<dbReference type="InterPro" id="IPR035093">
    <property type="entry name" value="RelE/ParE_toxin_dom_sf"/>
</dbReference>
<evidence type="ECO:0000313" key="1">
    <source>
        <dbReference type="EMBL" id="MBO1305041.1"/>
    </source>
</evidence>
<protein>
    <submittedName>
        <fullName evidence="1">Addiction module toxin RelE</fullName>
    </submittedName>
</protein>
<name>A0ABS3L8G1_9ENTE</name>
<sequence>MRYEIKLTKSSKRDLARLDNSQKDQILKSFVKIEQSGMSAGQQLHGKLKDCRKLKHKKLGLRVIFRESAIGIEIIEIVVVGKRADSEVYTLAEKRLGR</sequence>
<gene>
    <name evidence="1" type="ORF">JZO70_02625</name>
</gene>
<keyword evidence="2" id="KW-1185">Reference proteome</keyword>
<accession>A0ABS3L8G1</accession>
<dbReference type="Proteomes" id="UP000664601">
    <property type="component" value="Unassembled WGS sequence"/>
</dbReference>
<organism evidence="1 2">
    <name type="scientific">Candidatus Enterococcus moelleringii</name>
    <dbReference type="NCBI Taxonomy" id="2815325"/>
    <lineage>
        <taxon>Bacteria</taxon>
        <taxon>Bacillati</taxon>
        <taxon>Bacillota</taxon>
        <taxon>Bacilli</taxon>
        <taxon>Lactobacillales</taxon>
        <taxon>Enterococcaceae</taxon>
        <taxon>Enterococcus</taxon>
    </lineage>
</organism>
<dbReference type="Gene3D" id="3.30.2310.20">
    <property type="entry name" value="RelE-like"/>
    <property type="match status" value="1"/>
</dbReference>
<dbReference type="RefSeq" id="WP_207671986.1">
    <property type="nucleotide sequence ID" value="NZ_JAFREM010000004.1"/>
</dbReference>
<comment type="caution">
    <text evidence="1">The sequence shown here is derived from an EMBL/GenBank/DDBJ whole genome shotgun (WGS) entry which is preliminary data.</text>
</comment>
<proteinExistence type="predicted"/>
<reference evidence="1 2" key="1">
    <citation type="submission" date="2021-03" db="EMBL/GenBank/DDBJ databases">
        <title>Enterococcal diversity collection.</title>
        <authorList>
            <person name="Gilmore M.S."/>
            <person name="Schwartzman J."/>
            <person name="Van Tyne D."/>
            <person name="Martin M."/>
            <person name="Earl A.M."/>
            <person name="Manson A.L."/>
            <person name="Straub T."/>
            <person name="Salamzade R."/>
            <person name="Saavedra J."/>
            <person name="Lebreton F."/>
            <person name="Prichula J."/>
            <person name="Schaufler K."/>
            <person name="Gaca A."/>
            <person name="Sgardioli B."/>
            <person name="Wagenaar J."/>
            <person name="Strong T."/>
        </authorList>
    </citation>
    <scope>NUCLEOTIDE SEQUENCE [LARGE SCALE GENOMIC DNA]</scope>
    <source>
        <strain evidence="1 2">669A</strain>
    </source>
</reference>